<dbReference type="STRING" id="76193.A0A0N1I8E2"/>
<dbReference type="InParanoid" id="A0A0N1I8E2"/>
<name>A0A0N1I8E2_PAPMA</name>
<dbReference type="Proteomes" id="UP000053240">
    <property type="component" value="Unassembled WGS sequence"/>
</dbReference>
<dbReference type="AlphaFoldDB" id="A0A0N1I8E2"/>
<evidence type="ECO:0000256" key="1">
    <source>
        <dbReference type="SAM" id="Coils"/>
    </source>
</evidence>
<evidence type="ECO:0000313" key="2">
    <source>
        <dbReference type="EMBL" id="KPJ14973.1"/>
    </source>
</evidence>
<keyword evidence="1" id="KW-0175">Coiled coil</keyword>
<gene>
    <name evidence="2" type="ORF">RR48_02249</name>
</gene>
<organism evidence="2 3">
    <name type="scientific">Papilio machaon</name>
    <name type="common">Old World swallowtail butterfly</name>
    <dbReference type="NCBI Taxonomy" id="76193"/>
    <lineage>
        <taxon>Eukaryota</taxon>
        <taxon>Metazoa</taxon>
        <taxon>Ecdysozoa</taxon>
        <taxon>Arthropoda</taxon>
        <taxon>Hexapoda</taxon>
        <taxon>Insecta</taxon>
        <taxon>Pterygota</taxon>
        <taxon>Neoptera</taxon>
        <taxon>Endopterygota</taxon>
        <taxon>Lepidoptera</taxon>
        <taxon>Glossata</taxon>
        <taxon>Ditrysia</taxon>
        <taxon>Papilionoidea</taxon>
        <taxon>Papilionidae</taxon>
        <taxon>Papilioninae</taxon>
        <taxon>Papilio</taxon>
    </lineage>
</organism>
<dbReference type="EMBL" id="KQ460400">
    <property type="protein sequence ID" value="KPJ14973.1"/>
    <property type="molecule type" value="Genomic_DNA"/>
</dbReference>
<feature type="coiled-coil region" evidence="1">
    <location>
        <begin position="52"/>
        <end position="86"/>
    </location>
</feature>
<evidence type="ECO:0000313" key="3">
    <source>
        <dbReference type="Proteomes" id="UP000053240"/>
    </source>
</evidence>
<keyword evidence="3" id="KW-1185">Reference proteome</keyword>
<protein>
    <submittedName>
        <fullName evidence="2">Uncharacterized protein</fullName>
    </submittedName>
</protein>
<proteinExistence type="predicted"/>
<accession>A0A0N1I8E2</accession>
<reference evidence="2 3" key="1">
    <citation type="journal article" date="2015" name="Nat. Commun.">
        <title>Outbred genome sequencing and CRISPR/Cas9 gene editing in butterflies.</title>
        <authorList>
            <person name="Li X."/>
            <person name="Fan D."/>
            <person name="Zhang W."/>
            <person name="Liu G."/>
            <person name="Zhang L."/>
            <person name="Zhao L."/>
            <person name="Fang X."/>
            <person name="Chen L."/>
            <person name="Dong Y."/>
            <person name="Chen Y."/>
            <person name="Ding Y."/>
            <person name="Zhao R."/>
            <person name="Feng M."/>
            <person name="Zhu Y."/>
            <person name="Feng Y."/>
            <person name="Jiang X."/>
            <person name="Zhu D."/>
            <person name="Xiang H."/>
            <person name="Feng X."/>
            <person name="Li S."/>
            <person name="Wang J."/>
            <person name="Zhang G."/>
            <person name="Kronforst M.R."/>
            <person name="Wang W."/>
        </authorList>
    </citation>
    <scope>NUCLEOTIDE SEQUENCE [LARGE SCALE GENOMIC DNA]</scope>
    <source>
        <strain evidence="2">Ya'a_city_454_Pm</strain>
        <tissue evidence="2">Whole body</tissue>
    </source>
</reference>
<sequence>MGSVDQAMYSAWEYVGIEANALSVYFTADGIVDAIYSICTATKKFYTARTELKRMQELCQKQHRQMKEYQKVIKHLESKLANQTKQLSPFNVPISPSNNLSPGFLQSTPTYKRTAKSTPYSDTKREVTRKKCDLICS</sequence>